<protein>
    <recommendedName>
        <fullName evidence="3">ATP synthase F0 subunit 8</fullName>
    </recommendedName>
</protein>
<evidence type="ECO:0000313" key="2">
    <source>
        <dbReference type="Proteomes" id="UP001498398"/>
    </source>
</evidence>
<evidence type="ECO:0000313" key="1">
    <source>
        <dbReference type="EMBL" id="KAK7436900.1"/>
    </source>
</evidence>
<dbReference type="Proteomes" id="UP001498398">
    <property type="component" value="Unassembled WGS sequence"/>
</dbReference>
<proteinExistence type="predicted"/>
<evidence type="ECO:0008006" key="3">
    <source>
        <dbReference type="Google" id="ProtNLM"/>
    </source>
</evidence>
<gene>
    <name evidence="1" type="ORF">VKT23_018920</name>
</gene>
<dbReference type="EMBL" id="JBANRG010000090">
    <property type="protein sequence ID" value="KAK7436900.1"/>
    <property type="molecule type" value="Genomic_DNA"/>
</dbReference>
<keyword evidence="2" id="KW-1185">Reference proteome</keyword>
<accession>A0ABR1IQ26</accession>
<sequence>MQNLPSGSPFPPAPKFVTNVLGPWVFYWKFSPLWKYTAYPFKPVLPVSVPK</sequence>
<comment type="caution">
    <text evidence="1">The sequence shown here is derived from an EMBL/GenBank/DDBJ whole genome shotgun (WGS) entry which is preliminary data.</text>
</comment>
<organism evidence="1 2">
    <name type="scientific">Marasmiellus scandens</name>
    <dbReference type="NCBI Taxonomy" id="2682957"/>
    <lineage>
        <taxon>Eukaryota</taxon>
        <taxon>Fungi</taxon>
        <taxon>Dikarya</taxon>
        <taxon>Basidiomycota</taxon>
        <taxon>Agaricomycotina</taxon>
        <taxon>Agaricomycetes</taxon>
        <taxon>Agaricomycetidae</taxon>
        <taxon>Agaricales</taxon>
        <taxon>Marasmiineae</taxon>
        <taxon>Omphalotaceae</taxon>
        <taxon>Marasmiellus</taxon>
    </lineage>
</organism>
<name>A0ABR1IQ26_9AGAR</name>
<reference evidence="1 2" key="1">
    <citation type="submission" date="2024-01" db="EMBL/GenBank/DDBJ databases">
        <title>A draft genome for the cacao thread blight pathogen Marasmiellus scandens.</title>
        <authorList>
            <person name="Baruah I.K."/>
            <person name="Leung J."/>
            <person name="Bukari Y."/>
            <person name="Amoako-Attah I."/>
            <person name="Meinhardt L.W."/>
            <person name="Bailey B.A."/>
            <person name="Cohen S.P."/>
        </authorList>
    </citation>
    <scope>NUCLEOTIDE SEQUENCE [LARGE SCALE GENOMIC DNA]</scope>
    <source>
        <strain evidence="1 2">GH-19</strain>
    </source>
</reference>